<dbReference type="GO" id="GO:0046872">
    <property type="term" value="F:metal ion binding"/>
    <property type="evidence" value="ECO:0007669"/>
    <property type="project" value="UniProtKB-KW"/>
</dbReference>
<dbReference type="EMBL" id="JTDY01000099">
    <property type="protein sequence ID" value="KOB78871.1"/>
    <property type="molecule type" value="Genomic_DNA"/>
</dbReference>
<keyword evidence="9" id="KW-0378">Hydrolase</keyword>
<gene>
    <name evidence="13" type="ORF">OBRU01_01585</name>
</gene>
<evidence type="ECO:0000256" key="7">
    <source>
        <dbReference type="ARBA" id="ARBA00022723"/>
    </source>
</evidence>
<evidence type="ECO:0000256" key="9">
    <source>
        <dbReference type="ARBA" id="ARBA00022801"/>
    </source>
</evidence>
<dbReference type="AlphaFoldDB" id="A0A0L7LUI0"/>
<keyword evidence="7" id="KW-0479">Metal-binding</keyword>
<comment type="similarity">
    <text evidence="3">Belongs to the metallo-dependent hydrolases superfamily. Adenosine and AMP deaminases family. ADGF subfamily.</text>
</comment>
<proteinExistence type="inferred from homology"/>
<name>A0A0L7LUI0_OPEBR</name>
<evidence type="ECO:0000256" key="5">
    <source>
        <dbReference type="ARBA" id="ARBA00018099"/>
    </source>
</evidence>
<dbReference type="STRING" id="104452.A0A0L7LUI0"/>
<dbReference type="InterPro" id="IPR006330">
    <property type="entry name" value="Ado/ade_deaminase"/>
</dbReference>
<comment type="cofactor">
    <cofactor evidence="1">
        <name>Zn(2+)</name>
        <dbReference type="ChEBI" id="CHEBI:29105"/>
    </cofactor>
</comment>
<dbReference type="InterPro" id="IPR013659">
    <property type="entry name" value="A_deaminase_N"/>
</dbReference>
<protein>
    <recommendedName>
        <fullName evidence="5">Adenosine deaminase</fullName>
        <ecNumber evidence="4">3.5.4.4</ecNumber>
    </recommendedName>
</protein>
<evidence type="ECO:0000256" key="1">
    <source>
        <dbReference type="ARBA" id="ARBA00001947"/>
    </source>
</evidence>
<dbReference type="Pfam" id="PF08451">
    <property type="entry name" value="A_deaminase_N"/>
    <property type="match status" value="1"/>
</dbReference>
<dbReference type="Proteomes" id="UP000037510">
    <property type="component" value="Unassembled WGS sequence"/>
</dbReference>
<dbReference type="PANTHER" id="PTHR11409:SF39">
    <property type="entry name" value="ADENOSINE DEAMINASE 2"/>
    <property type="match status" value="1"/>
</dbReference>
<dbReference type="Gene3D" id="3.20.20.140">
    <property type="entry name" value="Metal-dependent hydrolases"/>
    <property type="match status" value="1"/>
</dbReference>
<reference evidence="13 14" key="1">
    <citation type="journal article" date="2015" name="Genome Biol. Evol.">
        <title>The genome of winter moth (Operophtera brumata) provides a genomic perspective on sexual dimorphism and phenology.</title>
        <authorList>
            <person name="Derks M.F."/>
            <person name="Smit S."/>
            <person name="Salis L."/>
            <person name="Schijlen E."/>
            <person name="Bossers A."/>
            <person name="Mateman C."/>
            <person name="Pijl A.S."/>
            <person name="de Ridder D."/>
            <person name="Groenen M.A."/>
            <person name="Visser M.E."/>
            <person name="Megens H.J."/>
        </authorList>
    </citation>
    <scope>NUCLEOTIDE SEQUENCE [LARGE SCALE GENOMIC DNA]</scope>
    <source>
        <strain evidence="13">WM2013NL</strain>
        <tissue evidence="13">Head and thorax</tissue>
    </source>
</reference>
<evidence type="ECO:0000256" key="10">
    <source>
        <dbReference type="ARBA" id="ARBA00047764"/>
    </source>
</evidence>
<dbReference type="InterPro" id="IPR001365">
    <property type="entry name" value="A_deaminase_dom"/>
</dbReference>
<evidence type="ECO:0000256" key="6">
    <source>
        <dbReference type="ARBA" id="ARBA00022525"/>
    </source>
</evidence>
<keyword evidence="6" id="KW-0964">Secreted</keyword>
<evidence type="ECO:0000256" key="3">
    <source>
        <dbReference type="ARBA" id="ARBA00006083"/>
    </source>
</evidence>
<evidence type="ECO:0000259" key="11">
    <source>
        <dbReference type="Pfam" id="PF00962"/>
    </source>
</evidence>
<dbReference type="InterPro" id="IPR032466">
    <property type="entry name" value="Metal_Hydrolase"/>
</dbReference>
<keyword evidence="14" id="KW-1185">Reference proteome</keyword>
<dbReference type="GO" id="GO:0046103">
    <property type="term" value="P:inosine biosynthetic process"/>
    <property type="evidence" value="ECO:0007669"/>
    <property type="project" value="TreeGrafter"/>
</dbReference>
<evidence type="ECO:0000313" key="13">
    <source>
        <dbReference type="EMBL" id="KOB78871.1"/>
    </source>
</evidence>
<organism evidence="13 14">
    <name type="scientific">Operophtera brumata</name>
    <name type="common">Winter moth</name>
    <name type="synonym">Phalaena brumata</name>
    <dbReference type="NCBI Taxonomy" id="104452"/>
    <lineage>
        <taxon>Eukaryota</taxon>
        <taxon>Metazoa</taxon>
        <taxon>Ecdysozoa</taxon>
        <taxon>Arthropoda</taxon>
        <taxon>Hexapoda</taxon>
        <taxon>Insecta</taxon>
        <taxon>Pterygota</taxon>
        <taxon>Neoptera</taxon>
        <taxon>Endopterygota</taxon>
        <taxon>Lepidoptera</taxon>
        <taxon>Glossata</taxon>
        <taxon>Ditrysia</taxon>
        <taxon>Geometroidea</taxon>
        <taxon>Geometridae</taxon>
        <taxon>Larentiinae</taxon>
        <taxon>Operophtera</taxon>
    </lineage>
</organism>
<evidence type="ECO:0000259" key="12">
    <source>
        <dbReference type="Pfam" id="PF08451"/>
    </source>
</evidence>
<comment type="catalytic activity">
    <reaction evidence="10">
        <text>adenosine + H2O + H(+) = inosine + NH4(+)</text>
        <dbReference type="Rhea" id="RHEA:24408"/>
        <dbReference type="ChEBI" id="CHEBI:15377"/>
        <dbReference type="ChEBI" id="CHEBI:15378"/>
        <dbReference type="ChEBI" id="CHEBI:16335"/>
        <dbReference type="ChEBI" id="CHEBI:17596"/>
        <dbReference type="ChEBI" id="CHEBI:28938"/>
        <dbReference type="EC" id="3.5.4.4"/>
    </reaction>
</comment>
<accession>A0A0L7LUI0</accession>
<evidence type="ECO:0000313" key="14">
    <source>
        <dbReference type="Proteomes" id="UP000037510"/>
    </source>
</evidence>
<keyword evidence="8" id="KW-0732">Signal</keyword>
<dbReference type="NCBIfam" id="TIGR01431">
    <property type="entry name" value="adm_rel"/>
    <property type="match status" value="1"/>
</dbReference>
<sequence>MCDITEYHARRTKLTEAETSLALGGNTTLDPQEIIVNKCLMQHKFQELNYAFDHPKHFNFSHHFFTYKKKMRDSKVYKIIKDMPKGAALHIHDLALQGPDYLMNITYKDNLYICCEPYLRFKFANQPPNRHQDSNWRSINNARRDAKNVTKFDADLRKRFTLVVDDPDTAYPSITETWAALGNYFKMIRQLLSFRPVFEQYIYDTLKKFREDNIMYMEVRTALINLYELDGTTHDTIETAKSCLKILNRFKKDYPDFEGVKLIYARSKSKSLNDDLDSYVRAARSIKQHVPEIFAGFDLVGQEDTSLPLIEVAAKLLEVNDLNFFFHAGETGWSGTASDGNLYDAILLGSKRIGHAYALIKHPQLMKEVVARDIGLEINLISNSVLSLVKDMRNHPLNAYIANGMPVVLSSDDPGAWEAEPLSDDFYVAFLGASSRLSNFGMLKALGENSLKYSALSTFFATGEGCCFE</sequence>
<dbReference type="SUPFAM" id="SSF51556">
    <property type="entry name" value="Metallo-dependent hydrolases"/>
    <property type="match status" value="1"/>
</dbReference>
<dbReference type="GO" id="GO:0004000">
    <property type="term" value="F:adenosine deaminase activity"/>
    <property type="evidence" value="ECO:0007669"/>
    <property type="project" value="InterPro"/>
</dbReference>
<dbReference type="PANTHER" id="PTHR11409">
    <property type="entry name" value="ADENOSINE DEAMINASE"/>
    <property type="match status" value="1"/>
</dbReference>
<comment type="caution">
    <text evidence="13">The sequence shown here is derived from an EMBL/GenBank/DDBJ whole genome shotgun (WGS) entry which is preliminary data.</text>
</comment>
<dbReference type="GO" id="GO:0005615">
    <property type="term" value="C:extracellular space"/>
    <property type="evidence" value="ECO:0007669"/>
    <property type="project" value="InterPro"/>
</dbReference>
<evidence type="ECO:0000256" key="4">
    <source>
        <dbReference type="ARBA" id="ARBA00012784"/>
    </source>
</evidence>
<feature type="domain" description="Adenosine/AMP deaminase N-terminal" evidence="12">
    <location>
        <begin position="5"/>
        <end position="80"/>
    </location>
</feature>
<comment type="subcellular location">
    <subcellularLocation>
        <location evidence="2">Secreted</location>
    </subcellularLocation>
</comment>
<feature type="domain" description="Adenosine deaminase" evidence="11">
    <location>
        <begin position="178"/>
        <end position="429"/>
    </location>
</feature>
<dbReference type="EC" id="3.5.4.4" evidence="4"/>
<evidence type="ECO:0000256" key="2">
    <source>
        <dbReference type="ARBA" id="ARBA00004613"/>
    </source>
</evidence>
<dbReference type="FunFam" id="3.20.20.140:FF:000017">
    <property type="entry name" value="Adenosine deaminase 2"/>
    <property type="match status" value="1"/>
</dbReference>
<dbReference type="Pfam" id="PF00962">
    <property type="entry name" value="A_deaminase"/>
    <property type="match status" value="1"/>
</dbReference>
<dbReference type="GO" id="GO:0006154">
    <property type="term" value="P:adenosine catabolic process"/>
    <property type="evidence" value="ECO:0007669"/>
    <property type="project" value="InterPro"/>
</dbReference>
<dbReference type="InterPro" id="IPR006331">
    <property type="entry name" value="ADGF"/>
</dbReference>
<evidence type="ECO:0000256" key="8">
    <source>
        <dbReference type="ARBA" id="ARBA00022729"/>
    </source>
</evidence>